<feature type="transmembrane region" description="Helical" evidence="6">
    <location>
        <begin position="59"/>
        <end position="84"/>
    </location>
</feature>
<evidence type="ECO:0000256" key="5">
    <source>
        <dbReference type="ARBA" id="ARBA00023136"/>
    </source>
</evidence>
<evidence type="ECO:0000256" key="1">
    <source>
        <dbReference type="ARBA" id="ARBA00004651"/>
    </source>
</evidence>
<proteinExistence type="predicted"/>
<comment type="subcellular location">
    <subcellularLocation>
        <location evidence="1">Cell membrane</location>
        <topology evidence="1">Multi-pass membrane protein</topology>
    </subcellularLocation>
</comment>
<name>A0A9X1SZX5_9HYPH</name>
<feature type="domain" description="RDD" evidence="7">
    <location>
        <begin position="22"/>
        <end position="144"/>
    </location>
</feature>
<evidence type="ECO:0000313" key="8">
    <source>
        <dbReference type="EMBL" id="MCD7108896.1"/>
    </source>
</evidence>
<sequence length="158" mass="17634">MTVSQDDVRFPSTDWRAYRGVLSRRVIAFCVDYLFVALLWIPAAVVVFFLGILTLGFGFLLYPALFAIVAMLYFGVTVGGRSQASPGMAMMGLAIARTDGRPMDFMTAIVHLVIFWIANAFLTPFIVLIGLFTDRGRLLHDFLIGTVTVRRDSYLLRA</sequence>
<evidence type="ECO:0000256" key="4">
    <source>
        <dbReference type="ARBA" id="ARBA00022989"/>
    </source>
</evidence>
<dbReference type="Proteomes" id="UP001139089">
    <property type="component" value="Unassembled WGS sequence"/>
</dbReference>
<dbReference type="RefSeq" id="WP_231813198.1">
    <property type="nucleotide sequence ID" value="NZ_JAJOZR010000004.1"/>
</dbReference>
<dbReference type="InterPro" id="IPR010432">
    <property type="entry name" value="RDD"/>
</dbReference>
<feature type="transmembrane region" description="Helical" evidence="6">
    <location>
        <begin position="105"/>
        <end position="132"/>
    </location>
</feature>
<comment type="caution">
    <text evidence="8">The sequence shown here is derived from an EMBL/GenBank/DDBJ whole genome shotgun (WGS) entry which is preliminary data.</text>
</comment>
<evidence type="ECO:0000256" key="6">
    <source>
        <dbReference type="SAM" id="Phobius"/>
    </source>
</evidence>
<dbReference type="EMBL" id="JAJOZR010000004">
    <property type="protein sequence ID" value="MCD7108896.1"/>
    <property type="molecule type" value="Genomic_DNA"/>
</dbReference>
<keyword evidence="4 6" id="KW-1133">Transmembrane helix</keyword>
<keyword evidence="3 6" id="KW-0812">Transmembrane</keyword>
<dbReference type="PANTHER" id="PTHR36115">
    <property type="entry name" value="PROLINE-RICH ANTIGEN HOMOLOG-RELATED"/>
    <property type="match status" value="1"/>
</dbReference>
<evidence type="ECO:0000259" key="7">
    <source>
        <dbReference type="Pfam" id="PF06271"/>
    </source>
</evidence>
<dbReference type="GO" id="GO:0005886">
    <property type="term" value="C:plasma membrane"/>
    <property type="evidence" value="ECO:0007669"/>
    <property type="project" value="UniProtKB-SubCell"/>
</dbReference>
<dbReference type="InterPro" id="IPR051791">
    <property type="entry name" value="Pra-immunoreactive"/>
</dbReference>
<evidence type="ECO:0000256" key="3">
    <source>
        <dbReference type="ARBA" id="ARBA00022692"/>
    </source>
</evidence>
<keyword evidence="9" id="KW-1185">Reference proteome</keyword>
<reference evidence="8" key="1">
    <citation type="submission" date="2021-12" db="EMBL/GenBank/DDBJ databases">
        <authorList>
            <person name="Li Y."/>
        </authorList>
    </citation>
    <scope>NUCLEOTIDE SEQUENCE</scope>
    <source>
        <strain evidence="8">DKSPLA3</strain>
    </source>
</reference>
<keyword evidence="2" id="KW-1003">Cell membrane</keyword>
<keyword evidence="5 6" id="KW-0472">Membrane</keyword>
<feature type="transmembrane region" description="Helical" evidence="6">
    <location>
        <begin position="26"/>
        <end position="53"/>
    </location>
</feature>
<evidence type="ECO:0000256" key="2">
    <source>
        <dbReference type="ARBA" id="ARBA00022475"/>
    </source>
</evidence>
<protein>
    <submittedName>
        <fullName evidence="8">RDD family protein</fullName>
    </submittedName>
</protein>
<accession>A0A9X1SZX5</accession>
<organism evidence="8 9">
    <name type="scientific">Rhizobium quercicola</name>
    <dbReference type="NCBI Taxonomy" id="2901226"/>
    <lineage>
        <taxon>Bacteria</taxon>
        <taxon>Pseudomonadati</taxon>
        <taxon>Pseudomonadota</taxon>
        <taxon>Alphaproteobacteria</taxon>
        <taxon>Hyphomicrobiales</taxon>
        <taxon>Rhizobiaceae</taxon>
        <taxon>Rhizobium/Agrobacterium group</taxon>
        <taxon>Rhizobium</taxon>
    </lineage>
</organism>
<evidence type="ECO:0000313" key="9">
    <source>
        <dbReference type="Proteomes" id="UP001139089"/>
    </source>
</evidence>
<gene>
    <name evidence="8" type="ORF">LRX75_07560</name>
</gene>
<dbReference type="AlphaFoldDB" id="A0A9X1SZX5"/>
<dbReference type="Pfam" id="PF06271">
    <property type="entry name" value="RDD"/>
    <property type="match status" value="1"/>
</dbReference>